<comment type="similarity">
    <text evidence="1 2">Belongs to the iron/ascorbate-dependent oxidoreductase family.</text>
</comment>
<dbReference type="Pfam" id="PF03171">
    <property type="entry name" value="2OG-FeII_Oxy"/>
    <property type="match status" value="1"/>
</dbReference>
<dbReference type="InterPro" id="IPR050231">
    <property type="entry name" value="Iron_ascorbate_oxido_reductase"/>
</dbReference>
<keyword evidence="2" id="KW-0479">Metal-binding</keyword>
<dbReference type="RefSeq" id="XP_014170813.1">
    <property type="nucleotide sequence ID" value="XM_014315338.1"/>
</dbReference>
<protein>
    <submittedName>
        <fullName evidence="4">2og-Fe oxygenase family protein</fullName>
    </submittedName>
</protein>
<evidence type="ECO:0000256" key="1">
    <source>
        <dbReference type="ARBA" id="ARBA00008056"/>
    </source>
</evidence>
<organism evidence="5">
    <name type="scientific">Grosmannia clavigera (strain kw1407 / UAMH 11150)</name>
    <name type="common">Blue stain fungus</name>
    <name type="synonym">Graphiocladiella clavigera</name>
    <dbReference type="NCBI Taxonomy" id="655863"/>
    <lineage>
        <taxon>Eukaryota</taxon>
        <taxon>Fungi</taxon>
        <taxon>Dikarya</taxon>
        <taxon>Ascomycota</taxon>
        <taxon>Pezizomycotina</taxon>
        <taxon>Sordariomycetes</taxon>
        <taxon>Sordariomycetidae</taxon>
        <taxon>Ophiostomatales</taxon>
        <taxon>Ophiostomataceae</taxon>
        <taxon>Leptographium</taxon>
    </lineage>
</organism>
<evidence type="ECO:0000256" key="2">
    <source>
        <dbReference type="RuleBase" id="RU003682"/>
    </source>
</evidence>
<keyword evidence="2" id="KW-0560">Oxidoreductase</keyword>
<dbReference type="AlphaFoldDB" id="F0XMM1"/>
<accession>F0XMM1</accession>
<dbReference type="OrthoDB" id="288590at2759"/>
<dbReference type="eggNOG" id="KOG0143">
    <property type="taxonomic scope" value="Eukaryota"/>
</dbReference>
<proteinExistence type="inferred from homology"/>
<gene>
    <name evidence="4" type="ORF">CMQ_6273</name>
</gene>
<dbReference type="SUPFAM" id="SSF51197">
    <property type="entry name" value="Clavaminate synthase-like"/>
    <property type="match status" value="1"/>
</dbReference>
<dbReference type="GeneID" id="25979688"/>
<evidence type="ECO:0000259" key="3">
    <source>
        <dbReference type="PROSITE" id="PS51471"/>
    </source>
</evidence>
<dbReference type="PANTHER" id="PTHR47990">
    <property type="entry name" value="2-OXOGLUTARATE (2OG) AND FE(II)-DEPENDENT OXYGENASE SUPERFAMILY PROTEIN-RELATED"/>
    <property type="match status" value="1"/>
</dbReference>
<keyword evidence="5" id="KW-1185">Reference proteome</keyword>
<dbReference type="GO" id="GO:0044283">
    <property type="term" value="P:small molecule biosynthetic process"/>
    <property type="evidence" value="ECO:0007669"/>
    <property type="project" value="UniProtKB-ARBA"/>
</dbReference>
<dbReference type="Proteomes" id="UP000007796">
    <property type="component" value="Unassembled WGS sequence"/>
</dbReference>
<dbReference type="HOGENOM" id="CLU_010119_6_3_1"/>
<keyword evidence="2" id="KW-0408">Iron</keyword>
<feature type="domain" description="Fe2OG dioxygenase" evidence="3">
    <location>
        <begin position="186"/>
        <end position="292"/>
    </location>
</feature>
<dbReference type="InterPro" id="IPR005123">
    <property type="entry name" value="Oxoglu/Fe-dep_dioxygenase_dom"/>
</dbReference>
<evidence type="ECO:0000313" key="5">
    <source>
        <dbReference type="Proteomes" id="UP000007796"/>
    </source>
</evidence>
<dbReference type="InterPro" id="IPR044861">
    <property type="entry name" value="IPNS-like_FE2OG_OXY"/>
</dbReference>
<dbReference type="Gene3D" id="2.60.120.330">
    <property type="entry name" value="B-lactam Antibiotic, Isopenicillin N Synthase, Chain"/>
    <property type="match status" value="1"/>
</dbReference>
<dbReference type="STRING" id="655863.F0XMM1"/>
<reference evidence="4 5" key="1">
    <citation type="journal article" date="2011" name="Proc. Natl. Acad. Sci. U.S.A.">
        <title>Genome and transcriptome analyses of the mountain pine beetle-fungal symbiont Grosmannia clavigera, a lodgepole pine pathogen.</title>
        <authorList>
            <person name="DiGuistini S."/>
            <person name="Wang Y."/>
            <person name="Liao N.Y."/>
            <person name="Taylor G."/>
            <person name="Tanguay P."/>
            <person name="Feau N."/>
            <person name="Henrissat B."/>
            <person name="Chan S.K."/>
            <person name="Hesse-Orce U."/>
            <person name="Alamouti S.M."/>
            <person name="Tsui C.K.M."/>
            <person name="Docking R.T."/>
            <person name="Levasseur A."/>
            <person name="Haridas S."/>
            <person name="Robertson G."/>
            <person name="Birol I."/>
            <person name="Holt R.A."/>
            <person name="Marra M.A."/>
            <person name="Hamelin R.C."/>
            <person name="Hirst M."/>
            <person name="Jones S.J.M."/>
            <person name="Bohlmann J."/>
            <person name="Breuil C."/>
        </authorList>
    </citation>
    <scope>NUCLEOTIDE SEQUENCE [LARGE SCALE GENOMIC DNA]</scope>
    <source>
        <strain evidence="5">kw1407 / UAMH 11150</strain>
    </source>
</reference>
<dbReference type="PROSITE" id="PS51471">
    <property type="entry name" value="FE2OG_OXY"/>
    <property type="match status" value="1"/>
</dbReference>
<dbReference type="PRINTS" id="PR00682">
    <property type="entry name" value="IPNSYNTHASE"/>
</dbReference>
<dbReference type="InterPro" id="IPR027443">
    <property type="entry name" value="IPNS-like_sf"/>
</dbReference>
<dbReference type="Pfam" id="PF14226">
    <property type="entry name" value="DIOX_N"/>
    <property type="match status" value="1"/>
</dbReference>
<dbReference type="GO" id="GO:0046872">
    <property type="term" value="F:metal ion binding"/>
    <property type="evidence" value="ECO:0007669"/>
    <property type="project" value="UniProtKB-KW"/>
</dbReference>
<name>F0XMM1_GROCL</name>
<dbReference type="GO" id="GO:0016491">
    <property type="term" value="F:oxidoreductase activity"/>
    <property type="evidence" value="ECO:0007669"/>
    <property type="project" value="UniProtKB-KW"/>
</dbReference>
<evidence type="ECO:0000313" key="4">
    <source>
        <dbReference type="EMBL" id="EFX01331.1"/>
    </source>
</evidence>
<sequence>MAIDASSDFVIPTIDIAPYVANPASAAAAQVIADVRHACMTTGFFSLVGHDVPAELQQRVLQAARLLFALPLEAKLALRPAGILKSRGYELIGSQALQPETLPDMKEGYYVGRHVPADDPCVSLHPHFVGENIFPPTSVIASADLREPLEEYHAAALSLSRTVLDILARGLPYGDDVFAEFTSNDPLCSVRMLHYPPTNESPTSASPKQLGAGAHTDFGAITLLYQDDKGGLEVLDQATDTWVPVVPNPAAYIVNVGDMLSLWTRGAYRSNLHRVINYSGTDRYSLPFFFDGNLDTKLIPLGTEDEPAGDVLTVQDHMLERLGTTFERAERQKQTVTASV</sequence>
<dbReference type="InParanoid" id="F0XMM1"/>
<dbReference type="InterPro" id="IPR026992">
    <property type="entry name" value="DIOX_N"/>
</dbReference>
<dbReference type="EMBL" id="GL629794">
    <property type="protein sequence ID" value="EFX01331.1"/>
    <property type="molecule type" value="Genomic_DNA"/>
</dbReference>